<sequence>MERERKFLQGNDAVALGALYAGCKFYAGYPITPSTEVAERLAAWLPSNGGRFIQMEDEISAMAAVIGASLAGAKSLTATSGPGMSLKLENLGYGYMAEVPCVILNVMRGGPSTGTPTGPGQADIMQARWGTHGDHPCIALTPSTVYEQFSQTVRAFNLAEKYRMPVIILSDEIIGHMREAIEIPAKGELEVIDRMMPDCAPDKYKPYDNSQLVTPFAPFGKGYRYHVTGLNHDEYGFPTNNSRLIGLQEERLLLKVEENYDDIVLTEHFHCDDAEYIIFAFGSSARAAKDAVLNLRKKGIKAGLLKPLTIWPFPDRDILKYADKVKGFVVPELSLGQTVREVRRAVNGKCKVEHIYRVDSEPISPAQIEKAVEAM</sequence>
<dbReference type="Proteomes" id="UP000824176">
    <property type="component" value="Unassembled WGS sequence"/>
</dbReference>
<dbReference type="Gene3D" id="3.40.50.970">
    <property type="match status" value="1"/>
</dbReference>
<dbReference type="AlphaFoldDB" id="A0A9D2GRQ6"/>
<dbReference type="Pfam" id="PF01855">
    <property type="entry name" value="POR_N"/>
    <property type="match status" value="1"/>
</dbReference>
<dbReference type="SUPFAM" id="SSF52518">
    <property type="entry name" value="Thiamin diphosphate-binding fold (THDP-binding)"/>
    <property type="match status" value="1"/>
</dbReference>
<evidence type="ECO:0000313" key="5">
    <source>
        <dbReference type="Proteomes" id="UP000824176"/>
    </source>
</evidence>
<dbReference type="InterPro" id="IPR052368">
    <property type="entry name" value="2-oxoacid_oxidoreductase"/>
</dbReference>
<reference evidence="4" key="2">
    <citation type="submission" date="2021-04" db="EMBL/GenBank/DDBJ databases">
        <authorList>
            <person name="Gilroy R."/>
        </authorList>
    </citation>
    <scope>NUCLEOTIDE SEQUENCE</scope>
    <source>
        <strain evidence="4">ChiW4-1371</strain>
    </source>
</reference>
<dbReference type="GO" id="GO:0016491">
    <property type="term" value="F:oxidoreductase activity"/>
    <property type="evidence" value="ECO:0007669"/>
    <property type="project" value="UniProtKB-KW"/>
</dbReference>
<dbReference type="SUPFAM" id="SSF52922">
    <property type="entry name" value="TK C-terminal domain-like"/>
    <property type="match status" value="1"/>
</dbReference>
<gene>
    <name evidence="4" type="ORF">H9804_02640</name>
</gene>
<dbReference type="CDD" id="cd07034">
    <property type="entry name" value="TPP_PYR_PFOR_IOR-alpha_like"/>
    <property type="match status" value="1"/>
</dbReference>
<dbReference type="Gene3D" id="3.40.50.920">
    <property type="match status" value="1"/>
</dbReference>
<dbReference type="InterPro" id="IPR002880">
    <property type="entry name" value="Pyrv_Fd/Flavodoxin_OxRdtase_N"/>
</dbReference>
<dbReference type="InterPro" id="IPR009014">
    <property type="entry name" value="Transketo_C/PFOR_II"/>
</dbReference>
<name>A0A9D2GRQ6_9BACT</name>
<organism evidence="4 5">
    <name type="scientific">Candidatus Mucispirillum faecigallinarum</name>
    <dbReference type="NCBI Taxonomy" id="2838699"/>
    <lineage>
        <taxon>Bacteria</taxon>
        <taxon>Pseudomonadati</taxon>
        <taxon>Deferribacterota</taxon>
        <taxon>Deferribacteres</taxon>
        <taxon>Deferribacterales</taxon>
        <taxon>Mucispirillaceae</taxon>
        <taxon>Mucispirillum</taxon>
    </lineage>
</organism>
<evidence type="ECO:0000259" key="2">
    <source>
        <dbReference type="Pfam" id="PF01855"/>
    </source>
</evidence>
<dbReference type="PANTHER" id="PTHR43088">
    <property type="entry name" value="SUBUNIT OF PYRUVATE:FLAVODOXIN OXIDOREDUCTASE-RELATED"/>
    <property type="match status" value="1"/>
</dbReference>
<evidence type="ECO:0000313" key="4">
    <source>
        <dbReference type="EMBL" id="HIZ88818.1"/>
    </source>
</evidence>
<evidence type="ECO:0000259" key="3">
    <source>
        <dbReference type="Pfam" id="PF17147"/>
    </source>
</evidence>
<dbReference type="EMBL" id="DXAQ01000037">
    <property type="protein sequence ID" value="HIZ88818.1"/>
    <property type="molecule type" value="Genomic_DNA"/>
</dbReference>
<evidence type="ECO:0000256" key="1">
    <source>
        <dbReference type="ARBA" id="ARBA00023002"/>
    </source>
</evidence>
<dbReference type="FunFam" id="3.40.50.970:FF:000022">
    <property type="entry name" value="2-oxoglutarate ferredoxin oxidoreductase alpha subunit"/>
    <property type="match status" value="1"/>
</dbReference>
<dbReference type="Pfam" id="PF17147">
    <property type="entry name" value="PFOR_II"/>
    <property type="match status" value="1"/>
</dbReference>
<feature type="domain" description="Pyruvate:ferredoxin oxidoreductase core" evidence="3">
    <location>
        <begin position="274"/>
        <end position="368"/>
    </location>
</feature>
<proteinExistence type="predicted"/>
<dbReference type="InterPro" id="IPR033412">
    <property type="entry name" value="PFOR_II"/>
</dbReference>
<feature type="domain" description="Pyruvate flavodoxin/ferredoxin oxidoreductase pyrimidine binding" evidence="2">
    <location>
        <begin position="17"/>
        <end position="241"/>
    </location>
</feature>
<reference evidence="4" key="1">
    <citation type="journal article" date="2021" name="PeerJ">
        <title>Extensive microbial diversity within the chicken gut microbiome revealed by metagenomics and culture.</title>
        <authorList>
            <person name="Gilroy R."/>
            <person name="Ravi A."/>
            <person name="Getino M."/>
            <person name="Pursley I."/>
            <person name="Horton D.L."/>
            <person name="Alikhan N.F."/>
            <person name="Baker D."/>
            <person name="Gharbi K."/>
            <person name="Hall N."/>
            <person name="Watson M."/>
            <person name="Adriaenssens E.M."/>
            <person name="Foster-Nyarko E."/>
            <person name="Jarju S."/>
            <person name="Secka A."/>
            <person name="Antonio M."/>
            <person name="Oren A."/>
            <person name="Chaudhuri R.R."/>
            <person name="La Ragione R."/>
            <person name="Hildebrand F."/>
            <person name="Pallen M.J."/>
        </authorList>
    </citation>
    <scope>NUCLEOTIDE SEQUENCE</scope>
    <source>
        <strain evidence="4">ChiW4-1371</strain>
    </source>
</reference>
<dbReference type="PANTHER" id="PTHR43088:SF1">
    <property type="entry name" value="SUBUNIT OF PYRUVATE:FLAVODOXIN OXIDOREDUCTASE"/>
    <property type="match status" value="1"/>
</dbReference>
<dbReference type="NCBIfam" id="NF006412">
    <property type="entry name" value="PRK08659.1"/>
    <property type="match status" value="1"/>
</dbReference>
<comment type="caution">
    <text evidence="4">The sequence shown here is derived from an EMBL/GenBank/DDBJ whole genome shotgun (WGS) entry which is preliminary data.</text>
</comment>
<keyword evidence="1" id="KW-0560">Oxidoreductase</keyword>
<dbReference type="InterPro" id="IPR029061">
    <property type="entry name" value="THDP-binding"/>
</dbReference>
<accession>A0A9D2GRQ6</accession>
<protein>
    <submittedName>
        <fullName evidence="4">2-oxoacid:acceptor oxidoreductase subunit alpha</fullName>
    </submittedName>
</protein>